<reference evidence="1" key="1">
    <citation type="submission" date="2020-05" db="EMBL/GenBank/DDBJ databases">
        <authorList>
            <person name="Chiriac C."/>
            <person name="Salcher M."/>
            <person name="Ghai R."/>
            <person name="Kavagutti S V."/>
        </authorList>
    </citation>
    <scope>NUCLEOTIDE SEQUENCE</scope>
</reference>
<gene>
    <name evidence="1" type="ORF">UFOPK1931_00493</name>
</gene>
<organism evidence="1">
    <name type="scientific">freshwater metagenome</name>
    <dbReference type="NCBI Taxonomy" id="449393"/>
    <lineage>
        <taxon>unclassified sequences</taxon>
        <taxon>metagenomes</taxon>
        <taxon>ecological metagenomes</taxon>
    </lineage>
</organism>
<dbReference type="AlphaFoldDB" id="A0A6J6I4Z2"/>
<dbReference type="PANTHER" id="PTHR19288">
    <property type="entry name" value="4-NITROPHENYLPHOSPHATASE-RELATED"/>
    <property type="match status" value="1"/>
</dbReference>
<dbReference type="Pfam" id="PF13242">
    <property type="entry name" value="Hydrolase_like"/>
    <property type="match status" value="1"/>
</dbReference>
<name>A0A6J6I4Z2_9ZZZZ</name>
<dbReference type="SUPFAM" id="SSF56784">
    <property type="entry name" value="HAD-like"/>
    <property type="match status" value="1"/>
</dbReference>
<dbReference type="InterPro" id="IPR006357">
    <property type="entry name" value="HAD-SF_hydro_IIA"/>
</dbReference>
<accession>A0A6J6I4Z2</accession>
<dbReference type="NCBIfam" id="TIGR01460">
    <property type="entry name" value="HAD-SF-IIA"/>
    <property type="match status" value="1"/>
</dbReference>
<dbReference type="EMBL" id="CAEZVE010000075">
    <property type="protein sequence ID" value="CAB4620436.1"/>
    <property type="molecule type" value="Genomic_DNA"/>
</dbReference>
<dbReference type="InterPro" id="IPR036412">
    <property type="entry name" value="HAD-like_sf"/>
</dbReference>
<dbReference type="Gene3D" id="3.40.50.1000">
    <property type="entry name" value="HAD superfamily/HAD-like"/>
    <property type="match status" value="2"/>
</dbReference>
<protein>
    <submittedName>
        <fullName evidence="1">Unannotated protein</fullName>
    </submittedName>
</protein>
<dbReference type="PANTHER" id="PTHR19288:SF95">
    <property type="entry name" value="D-GLYCEROL 3-PHOSPHATE PHOSPHATASE"/>
    <property type="match status" value="1"/>
</dbReference>
<dbReference type="GO" id="GO:0016791">
    <property type="term" value="F:phosphatase activity"/>
    <property type="evidence" value="ECO:0007669"/>
    <property type="project" value="TreeGrafter"/>
</dbReference>
<dbReference type="GO" id="GO:0005737">
    <property type="term" value="C:cytoplasm"/>
    <property type="evidence" value="ECO:0007669"/>
    <property type="project" value="TreeGrafter"/>
</dbReference>
<dbReference type="InterPro" id="IPR023214">
    <property type="entry name" value="HAD_sf"/>
</dbReference>
<evidence type="ECO:0000313" key="1">
    <source>
        <dbReference type="EMBL" id="CAB4620436.1"/>
    </source>
</evidence>
<sequence>MAAKIFDQFETLLLDLDGVIYEGKNAIVEAVESITAISSTGIKVGYITNNSSRKPETIADQLRGFSIELSNDDVISSAQAGVELLATMIPKGSKVLVVGGEGLRFEVQAAGFELVSLSDDKPAAVIQGFAPEVGWNNLAEASYAIQGGAKWVATNQDWTIPREKGLAPGNGTLVSAVHTAVGQLPVVAGKPERAIFETAMRKFEAKSAIYVGDRLDTDVAGANKAGLGSALVMTGVTTRKELLAAKPDSRPTYILETLKDLRSDYRAPSKTKRGYKLGDVEVELLGEKVVVIYGDPKSLDALKAACLTIWDCGTPIHLLDVESALYE</sequence>
<proteinExistence type="predicted"/>
<dbReference type="Pfam" id="PF13344">
    <property type="entry name" value="Hydrolase_6"/>
    <property type="match status" value="1"/>
</dbReference>